<gene>
    <name evidence="2" type="ORF">FC07_GL001855</name>
</gene>
<dbReference type="EMBL" id="AZDA01000028">
    <property type="protein sequence ID" value="KRK39957.1"/>
    <property type="molecule type" value="Genomic_DNA"/>
</dbReference>
<evidence type="ECO:0000313" key="2">
    <source>
        <dbReference type="EMBL" id="KRK39957.1"/>
    </source>
</evidence>
<accession>A0A0R1H0F1</accession>
<evidence type="ECO:0000313" key="3">
    <source>
        <dbReference type="Proteomes" id="UP000051461"/>
    </source>
</evidence>
<dbReference type="GO" id="GO:0000030">
    <property type="term" value="F:mannosyltransferase activity"/>
    <property type="evidence" value="ECO:0007669"/>
    <property type="project" value="TreeGrafter"/>
</dbReference>
<keyword evidence="3" id="KW-1185">Reference proteome</keyword>
<dbReference type="AlphaFoldDB" id="A0A0R1H0F1"/>
<dbReference type="Pfam" id="PF04488">
    <property type="entry name" value="Gly_transf_sug"/>
    <property type="match status" value="1"/>
</dbReference>
<organism evidence="2 3">
    <name type="scientific">Loigolactobacillus bifermentans DSM 20003</name>
    <dbReference type="NCBI Taxonomy" id="1423726"/>
    <lineage>
        <taxon>Bacteria</taxon>
        <taxon>Bacillati</taxon>
        <taxon>Bacillota</taxon>
        <taxon>Bacilli</taxon>
        <taxon>Lactobacillales</taxon>
        <taxon>Lactobacillaceae</taxon>
        <taxon>Loigolactobacillus</taxon>
    </lineage>
</organism>
<sequence>MREIVIPRKIYYVWIGNKNKPVSVISNIESWRRLNPEYEIIEINEDNFDISSYKFVSQAYDQKMWAFASDVMRIDTIYKNGGIYLDTDVEAIKPFDKLIDSSSFWALENTGAVATGLVFGATKENPILKDILDIYTDLNFNIDNQFETMTVPIVTNVLKKYGLKFNNRKQILKSGAVIYPTPYFAPIHFWGGGKVSKKTITVHHYAASWLSESQNKLNLKNFKRSLTLYIPKIIRIIDILRGKSW</sequence>
<evidence type="ECO:0000256" key="1">
    <source>
        <dbReference type="ARBA" id="ARBA00022679"/>
    </source>
</evidence>
<dbReference type="InterPro" id="IPR051706">
    <property type="entry name" value="Glycosyltransferase_domain"/>
</dbReference>
<dbReference type="PANTHER" id="PTHR32385">
    <property type="entry name" value="MANNOSYL PHOSPHORYLINOSITOL CERAMIDE SYNTHASE"/>
    <property type="match status" value="1"/>
</dbReference>
<dbReference type="InterPro" id="IPR029044">
    <property type="entry name" value="Nucleotide-diphossugar_trans"/>
</dbReference>
<name>A0A0R1H0F1_9LACO</name>
<dbReference type="SUPFAM" id="SSF53448">
    <property type="entry name" value="Nucleotide-diphospho-sugar transferases"/>
    <property type="match status" value="1"/>
</dbReference>
<keyword evidence="1 2" id="KW-0808">Transferase</keyword>
<dbReference type="Gene3D" id="3.90.550.20">
    <property type="match status" value="1"/>
</dbReference>
<dbReference type="OrthoDB" id="9802987at2"/>
<dbReference type="RefSeq" id="WP_083483205.1">
    <property type="nucleotide sequence ID" value="NZ_AZDA01000028.1"/>
</dbReference>
<dbReference type="InterPro" id="IPR007577">
    <property type="entry name" value="GlycoTrfase_DXD_sugar-bd_CS"/>
</dbReference>
<dbReference type="GO" id="GO:0016020">
    <property type="term" value="C:membrane"/>
    <property type="evidence" value="ECO:0007669"/>
    <property type="project" value="GOC"/>
</dbReference>
<reference evidence="2 3" key="1">
    <citation type="journal article" date="2015" name="Genome Announc.">
        <title>Expanding the biotechnology potential of lactobacilli through comparative genomics of 213 strains and associated genera.</title>
        <authorList>
            <person name="Sun Z."/>
            <person name="Harris H.M."/>
            <person name="McCann A."/>
            <person name="Guo C."/>
            <person name="Argimon S."/>
            <person name="Zhang W."/>
            <person name="Yang X."/>
            <person name="Jeffery I.B."/>
            <person name="Cooney J.C."/>
            <person name="Kagawa T.F."/>
            <person name="Liu W."/>
            <person name="Song Y."/>
            <person name="Salvetti E."/>
            <person name="Wrobel A."/>
            <person name="Rasinkangas P."/>
            <person name="Parkhill J."/>
            <person name="Rea M.C."/>
            <person name="O'Sullivan O."/>
            <person name="Ritari J."/>
            <person name="Douillard F.P."/>
            <person name="Paul Ross R."/>
            <person name="Yang R."/>
            <person name="Briner A.E."/>
            <person name="Felis G.E."/>
            <person name="de Vos W.M."/>
            <person name="Barrangou R."/>
            <person name="Klaenhammer T.R."/>
            <person name="Caufield P.W."/>
            <person name="Cui Y."/>
            <person name="Zhang H."/>
            <person name="O'Toole P.W."/>
        </authorList>
    </citation>
    <scope>NUCLEOTIDE SEQUENCE [LARGE SCALE GENOMIC DNA]</scope>
    <source>
        <strain evidence="2 3">DSM 20003</strain>
    </source>
</reference>
<comment type="caution">
    <text evidence="2">The sequence shown here is derived from an EMBL/GenBank/DDBJ whole genome shotgun (WGS) entry which is preliminary data.</text>
</comment>
<dbReference type="STRING" id="1423726.FC07_GL001855"/>
<dbReference type="Proteomes" id="UP000051461">
    <property type="component" value="Unassembled WGS sequence"/>
</dbReference>
<proteinExistence type="predicted"/>
<dbReference type="PATRIC" id="fig|1423726.3.peg.1925"/>
<dbReference type="PANTHER" id="PTHR32385:SF15">
    <property type="entry name" value="INOSITOL PHOSPHOCERAMIDE MANNOSYLTRANSFERASE 1"/>
    <property type="match status" value="1"/>
</dbReference>
<protein>
    <submittedName>
        <fullName evidence="2">Exopolysaccharide biosynthesis protein, glycosyltransferase</fullName>
    </submittedName>
</protein>
<dbReference type="GO" id="GO:0051999">
    <property type="term" value="P:mannosyl-inositol phosphorylceramide biosynthetic process"/>
    <property type="evidence" value="ECO:0007669"/>
    <property type="project" value="TreeGrafter"/>
</dbReference>